<dbReference type="SUPFAM" id="SSF53850">
    <property type="entry name" value="Periplasmic binding protein-like II"/>
    <property type="match status" value="1"/>
</dbReference>
<comment type="caution">
    <text evidence="2">The sequence shown here is derived from an EMBL/GenBank/DDBJ whole genome shotgun (WGS) entry which is preliminary data.</text>
</comment>
<dbReference type="Proteomes" id="UP000192491">
    <property type="component" value="Unassembled WGS sequence"/>
</dbReference>
<keyword evidence="1" id="KW-0732">Signal</keyword>
<dbReference type="EMBL" id="MTEJ01000098">
    <property type="protein sequence ID" value="OQX11017.1"/>
    <property type="molecule type" value="Genomic_DNA"/>
</dbReference>
<gene>
    <name evidence="2" type="ORF">BWK73_18700</name>
</gene>
<evidence type="ECO:0000313" key="3">
    <source>
        <dbReference type="Proteomes" id="UP000192491"/>
    </source>
</evidence>
<name>A0A1Y1QQ43_9GAMM</name>
<dbReference type="AlphaFoldDB" id="A0A1Y1QQ43"/>
<evidence type="ECO:0000256" key="1">
    <source>
        <dbReference type="SAM" id="SignalP"/>
    </source>
</evidence>
<proteinExistence type="predicted"/>
<dbReference type="Gene3D" id="3.40.190.10">
    <property type="entry name" value="Periplasmic binding protein-like II"/>
    <property type="match status" value="2"/>
</dbReference>
<reference evidence="2 3" key="1">
    <citation type="submission" date="2017-01" db="EMBL/GenBank/DDBJ databases">
        <title>Novel large sulfur bacteria in the metagenomes of groundwater-fed chemosynthetic microbial mats in the Lake Huron basin.</title>
        <authorList>
            <person name="Sharrar A.M."/>
            <person name="Flood B.E."/>
            <person name="Bailey J.V."/>
            <person name="Jones D.S."/>
            <person name="Biddanda B."/>
            <person name="Ruberg S.A."/>
            <person name="Marcus D.N."/>
            <person name="Dick G.J."/>
        </authorList>
    </citation>
    <scope>NUCLEOTIDE SEQUENCE [LARGE SCALE GENOMIC DNA]</scope>
    <source>
        <strain evidence="2">A8</strain>
    </source>
</reference>
<feature type="chain" id="PRO_5012056112" evidence="1">
    <location>
        <begin position="22"/>
        <end position="371"/>
    </location>
</feature>
<evidence type="ECO:0000313" key="2">
    <source>
        <dbReference type="EMBL" id="OQX11017.1"/>
    </source>
</evidence>
<organism evidence="2 3">
    <name type="scientific">Thiothrix lacustris</name>
    <dbReference type="NCBI Taxonomy" id="525917"/>
    <lineage>
        <taxon>Bacteria</taxon>
        <taxon>Pseudomonadati</taxon>
        <taxon>Pseudomonadota</taxon>
        <taxon>Gammaproteobacteria</taxon>
        <taxon>Thiotrichales</taxon>
        <taxon>Thiotrichaceae</taxon>
        <taxon>Thiothrix</taxon>
    </lineage>
</organism>
<feature type="signal peptide" evidence="1">
    <location>
        <begin position="1"/>
        <end position="21"/>
    </location>
</feature>
<accession>A0A1Y1QQ43</accession>
<protein>
    <submittedName>
        <fullName evidence="2">Uncharacterized protein</fullName>
    </submittedName>
</protein>
<sequence>MIKFIVNFFIFMAIVSFSVIADASECNFTTNGSNISSVSDMIIKSWDNGKIDKNDQKQHYSVVVEMALKACANSNVKCESIDPEKIITLGKYETNNYIYDFQPLKDDMSSCAGTIKLKESSTSTPTDEKTSQEDKTINIGFDDSLYPFSYSGSDSSEGEFVDLIRKMYGEKVNIRAYQFSTAIDAISKGHLDAILPISEKKAKELKLHISAFSSDVNGHAYTTKKIKSDVVDYLNSEDLDASKICRKGGYHNQYIKDQERRNIVDQANKSRTLAQCFQLLLEGTIDVVVENSFTGDICQQGFKPSNNSEECDSSGSRVCKSSDPVYNVTVHVGFADKDIRNKFNTDFQNLDDIIREELRENSRSSINWGCK</sequence>